<name>A0A6N2N3Q7_SALVM</name>
<organism evidence="1">
    <name type="scientific">Salix viminalis</name>
    <name type="common">Common osier</name>
    <name type="synonym">Basket willow</name>
    <dbReference type="NCBI Taxonomy" id="40686"/>
    <lineage>
        <taxon>Eukaryota</taxon>
        <taxon>Viridiplantae</taxon>
        <taxon>Streptophyta</taxon>
        <taxon>Embryophyta</taxon>
        <taxon>Tracheophyta</taxon>
        <taxon>Spermatophyta</taxon>
        <taxon>Magnoliopsida</taxon>
        <taxon>eudicotyledons</taxon>
        <taxon>Gunneridae</taxon>
        <taxon>Pentapetalae</taxon>
        <taxon>rosids</taxon>
        <taxon>fabids</taxon>
        <taxon>Malpighiales</taxon>
        <taxon>Salicaceae</taxon>
        <taxon>Saliceae</taxon>
        <taxon>Salix</taxon>
    </lineage>
</organism>
<reference evidence="1" key="1">
    <citation type="submission" date="2019-03" db="EMBL/GenBank/DDBJ databases">
        <authorList>
            <person name="Mank J."/>
            <person name="Almeida P."/>
        </authorList>
    </citation>
    <scope>NUCLEOTIDE SEQUENCE</scope>
    <source>
        <strain evidence="1">78183</strain>
    </source>
</reference>
<gene>
    <name evidence="1" type="ORF">SVIM_LOCUS450013</name>
</gene>
<dbReference type="EMBL" id="CAADRP010002074">
    <property type="protein sequence ID" value="VFU60638.1"/>
    <property type="molecule type" value="Genomic_DNA"/>
</dbReference>
<proteinExistence type="predicted"/>
<accession>A0A6N2N3Q7</accession>
<sequence>MPYCDLLFIMGEYFGQLKRDWLSAAPNRALMDARAPEYCLVRCEPETNIAVGRSSEECLPCL</sequence>
<dbReference type="AlphaFoldDB" id="A0A6N2N3Q7"/>
<protein>
    <submittedName>
        <fullName evidence="1">Uncharacterized protein</fullName>
    </submittedName>
</protein>
<evidence type="ECO:0000313" key="1">
    <source>
        <dbReference type="EMBL" id="VFU60638.1"/>
    </source>
</evidence>